<evidence type="ECO:0000256" key="6">
    <source>
        <dbReference type="ARBA" id="ARBA00022989"/>
    </source>
</evidence>
<gene>
    <name evidence="10" type="primary">Bma-sfxn-2</name>
    <name evidence="10" type="ORF">BM_Bm2204</name>
</gene>
<dbReference type="Pfam" id="PF03820">
    <property type="entry name" value="SFXNs"/>
    <property type="match status" value="2"/>
</dbReference>
<protein>
    <submittedName>
        <fullName evidence="10">BMA-SFXN-2</fullName>
    </submittedName>
</protein>
<keyword evidence="8 9" id="KW-0472">Membrane</keyword>
<evidence type="ECO:0000313" key="10">
    <source>
        <dbReference type="EMBL" id="CRZ25773.1"/>
    </source>
</evidence>
<reference evidence="10" key="1">
    <citation type="journal article" date="2007" name="Science">
        <title>Draft genome of the filarial nematode parasite Brugia malayi.</title>
        <authorList>
            <person name="Ghedin E."/>
            <person name="Wang S."/>
            <person name="Spiro D."/>
            <person name="Caler E."/>
            <person name="Zhao Q."/>
            <person name="Crabtree J."/>
            <person name="Allen J.E."/>
            <person name="Delcher A.L."/>
            <person name="Guiliano D.B."/>
            <person name="Miranda-Saavedra D."/>
            <person name="Angiuoli S.V."/>
            <person name="Creasy T."/>
            <person name="Amedeo P."/>
            <person name="Haas B."/>
            <person name="El-Sayed N.M."/>
            <person name="Wortman J.R."/>
            <person name="Feldblyum T."/>
            <person name="Tallon L."/>
            <person name="Schatz M."/>
            <person name="Shumway M."/>
            <person name="Koo H."/>
            <person name="Salzberg S.L."/>
            <person name="Schobel S."/>
            <person name="Pertea M."/>
            <person name="Pop M."/>
            <person name="White O."/>
            <person name="Barton G.J."/>
            <person name="Carlow C.K."/>
            <person name="Crawford M.J."/>
            <person name="Daub J."/>
            <person name="Dimmic M.W."/>
            <person name="Estes C.F."/>
            <person name="Foster J.M."/>
            <person name="Ganatra M."/>
            <person name="Gregory W.F."/>
            <person name="Johnson N.M."/>
            <person name="Jin J."/>
            <person name="Komuniecki R."/>
            <person name="Korf I."/>
            <person name="Kumar S."/>
            <person name="Laney S."/>
            <person name="Li B.W."/>
            <person name="Li W."/>
            <person name="Lindblom T.H."/>
            <person name="Lustigman S."/>
            <person name="Ma D."/>
            <person name="Maina C.V."/>
            <person name="Martin D.M."/>
            <person name="McCarter J.P."/>
            <person name="McReynolds L."/>
            <person name="Mitreva M."/>
            <person name="Nutman T.B."/>
            <person name="Parkinson J."/>
            <person name="Peregrin-Alvarez J.M."/>
            <person name="Poole C."/>
            <person name="Ren Q."/>
            <person name="Saunders L."/>
            <person name="Sluder A.E."/>
            <person name="Smith K."/>
            <person name="Stanke M."/>
            <person name="Unnasch T.R."/>
            <person name="Ware J."/>
            <person name="Wei A.D."/>
            <person name="Weil G."/>
            <person name="Williams D.J."/>
            <person name="Zhang Y."/>
            <person name="Williams S.A."/>
            <person name="Fraser-Liggett C."/>
            <person name="Slatko B."/>
            <person name="Blaxter M.L."/>
            <person name="Scott A.L."/>
        </authorList>
    </citation>
    <scope>NUCLEOTIDE SEQUENCE</scope>
    <source>
        <strain evidence="10">FR3</strain>
    </source>
</reference>
<dbReference type="EMBL" id="LN857014">
    <property type="protein sequence ID" value="CRZ25773.1"/>
    <property type="molecule type" value="Genomic_DNA"/>
</dbReference>
<name>A0A0H5SQF1_BRUMA</name>
<keyword evidence="4 9" id="KW-0812">Transmembrane</keyword>
<dbReference type="PANTHER" id="PTHR11153">
    <property type="entry name" value="SIDEROFLEXIN"/>
    <property type="match status" value="1"/>
</dbReference>
<feature type="transmembrane region" description="Helical" evidence="9">
    <location>
        <begin position="178"/>
        <end position="198"/>
    </location>
</feature>
<evidence type="ECO:0000256" key="8">
    <source>
        <dbReference type="ARBA" id="ARBA00023136"/>
    </source>
</evidence>
<evidence type="ECO:0000256" key="2">
    <source>
        <dbReference type="ARBA" id="ARBA00005974"/>
    </source>
</evidence>
<comment type="similarity">
    <text evidence="2">Belongs to the sideroflexin family.</text>
</comment>
<keyword evidence="7" id="KW-0496">Mitochondrion</keyword>
<evidence type="ECO:0000256" key="9">
    <source>
        <dbReference type="SAM" id="Phobius"/>
    </source>
</evidence>
<dbReference type="GO" id="GO:0005743">
    <property type="term" value="C:mitochondrial inner membrane"/>
    <property type="evidence" value="ECO:0007669"/>
    <property type="project" value="TreeGrafter"/>
</dbReference>
<evidence type="ECO:0000256" key="1">
    <source>
        <dbReference type="ARBA" id="ARBA00004225"/>
    </source>
</evidence>
<keyword evidence="3" id="KW-0813">Transport</keyword>
<dbReference type="PANTHER" id="PTHR11153:SF14">
    <property type="entry name" value="SIDEROFLEXIN-2"/>
    <property type="match status" value="1"/>
</dbReference>
<evidence type="ECO:0000256" key="5">
    <source>
        <dbReference type="ARBA" id="ARBA00022970"/>
    </source>
</evidence>
<dbReference type="InterPro" id="IPR004686">
    <property type="entry name" value="Mtc"/>
</dbReference>
<reference evidence="10" key="2">
    <citation type="submission" date="2012-12" db="EMBL/GenBank/DDBJ databases">
        <authorList>
            <person name="Gao Y.W."/>
            <person name="Fan S.T."/>
            <person name="Sun H.T."/>
            <person name="Wang Z."/>
            <person name="Gao X.L."/>
            <person name="Li Y.G."/>
            <person name="Wang T.C."/>
            <person name="Zhang K."/>
            <person name="Xu W.W."/>
            <person name="Yu Z.J."/>
            <person name="Xia X.Z."/>
        </authorList>
    </citation>
    <scope>NUCLEOTIDE SEQUENCE</scope>
    <source>
        <strain evidence="10">FR3</strain>
    </source>
</reference>
<dbReference type="GO" id="GO:0140300">
    <property type="term" value="P:serine import into mitochondrion"/>
    <property type="evidence" value="ECO:0007669"/>
    <property type="project" value="TreeGrafter"/>
</dbReference>
<sequence length="364" mass="41136">MSAELRLQRYNIDNPRWDQSRFLGRLRYFITITDPLKAFASQDTLQYSKRLLELYRVGKEPCGTTMEDLQRAQAFYGSAFHPDTGQLQTLPGRMCANAWGGTLLCGAMMLWYKSTKAIVFWQWANQSFNALVNYTNRNAQSPLSKRDLLVAYTSAVTGALGVAVSLKNYLAKRAFSPLFQRFVPLVAVAVANAINIPFTRQKYYIFDFSPFSPTYGKQRYYGPEIFTSFQIYSELLDGLPVTNEAGQVVGKSKMAAYKAITLVVFSRNVIVTPSMLLVPLIMNAMEKCNWYSNRAKFLNIPAQLVLTFILYGSMVPVGCALFPQINSVKATTLMHYEPATYEELKGHMGMNMPATQRVFFNKGL</sequence>
<evidence type="ECO:0000256" key="7">
    <source>
        <dbReference type="ARBA" id="ARBA00023128"/>
    </source>
</evidence>
<evidence type="ECO:0000256" key="3">
    <source>
        <dbReference type="ARBA" id="ARBA00022448"/>
    </source>
</evidence>
<comment type="subcellular location">
    <subcellularLocation>
        <location evidence="1">Mitochondrion membrane</location>
        <topology evidence="1">Multi-pass membrane protein</topology>
    </subcellularLocation>
</comment>
<feature type="transmembrane region" description="Helical" evidence="9">
    <location>
        <begin position="148"/>
        <end position="166"/>
    </location>
</feature>
<organism evidence="10">
    <name type="scientific">Brugia malayi</name>
    <name type="common">Filarial nematode worm</name>
    <dbReference type="NCBI Taxonomy" id="6279"/>
    <lineage>
        <taxon>Eukaryota</taxon>
        <taxon>Metazoa</taxon>
        <taxon>Ecdysozoa</taxon>
        <taxon>Nematoda</taxon>
        <taxon>Chromadorea</taxon>
        <taxon>Rhabditida</taxon>
        <taxon>Spirurina</taxon>
        <taxon>Spiruromorpha</taxon>
        <taxon>Filarioidea</taxon>
        <taxon>Onchocercidae</taxon>
        <taxon>Brugia</taxon>
    </lineage>
</organism>
<evidence type="ECO:0000256" key="4">
    <source>
        <dbReference type="ARBA" id="ARBA00022692"/>
    </source>
</evidence>
<dbReference type="OMA" id="LEKYAFM"/>
<proteinExistence type="inferred from homology"/>
<keyword evidence="6 9" id="KW-1133">Transmembrane helix</keyword>
<dbReference type="AlphaFoldDB" id="A0A0H5SQF1"/>
<feature type="transmembrane region" description="Helical" evidence="9">
    <location>
        <begin position="259"/>
        <end position="282"/>
    </location>
</feature>
<keyword evidence="5" id="KW-0029">Amino-acid transport</keyword>
<dbReference type="GO" id="GO:0015075">
    <property type="term" value="F:monoatomic ion transmembrane transporter activity"/>
    <property type="evidence" value="ECO:0007669"/>
    <property type="project" value="InterPro"/>
</dbReference>
<feature type="transmembrane region" description="Helical" evidence="9">
    <location>
        <begin position="302"/>
        <end position="322"/>
    </location>
</feature>
<accession>A0A0H5SQF1</accession>